<dbReference type="EMBL" id="JBJIAA010000017">
    <property type="protein sequence ID" value="MFL0252493.1"/>
    <property type="molecule type" value="Genomic_DNA"/>
</dbReference>
<name>A0ABW8TJP2_9CLOT</name>
<accession>A0ABW8TJP2</accession>
<evidence type="ECO:0000313" key="2">
    <source>
        <dbReference type="Proteomes" id="UP001623592"/>
    </source>
</evidence>
<dbReference type="RefSeq" id="WP_406789148.1">
    <property type="nucleotide sequence ID" value="NZ_JBJIAA010000017.1"/>
</dbReference>
<gene>
    <name evidence="1" type="ORF">ACJDT4_18945</name>
</gene>
<comment type="caution">
    <text evidence="1">The sequence shown here is derived from an EMBL/GenBank/DDBJ whole genome shotgun (WGS) entry which is preliminary data.</text>
</comment>
<sequence>MKVRELNKEDERITDLKAEIYDDTLTLKWKWQEASDIVYILKEKASKSIEEVTINEKNVKLYTKDEYREFNGYVEKIRDISEYRFVVFPAREEKTDTVLIRQLDEDNEITVCMGRPEIIYDVIENKKLFSKTKSVQLIVFVDMPISKDTLCYVKKKGSYPTGIEDGLKFQFPTDFHIGKNEMQSFEVAKDEYIKIFLNNVKKGGSKYILKRK</sequence>
<protein>
    <submittedName>
        <fullName evidence="1">Uncharacterized protein</fullName>
    </submittedName>
</protein>
<dbReference type="Proteomes" id="UP001623592">
    <property type="component" value="Unassembled WGS sequence"/>
</dbReference>
<reference evidence="1 2" key="1">
    <citation type="submission" date="2024-11" db="EMBL/GenBank/DDBJ databases">
        <authorList>
            <person name="Heng Y.C."/>
            <person name="Lim A.C.H."/>
            <person name="Lee J.K.Y."/>
            <person name="Kittelmann S."/>
        </authorList>
    </citation>
    <scope>NUCLEOTIDE SEQUENCE [LARGE SCALE GENOMIC DNA]</scope>
    <source>
        <strain evidence="1 2">WILCCON 0114</strain>
    </source>
</reference>
<proteinExistence type="predicted"/>
<keyword evidence="2" id="KW-1185">Reference proteome</keyword>
<organism evidence="1 2">
    <name type="scientific">Clostridium neuense</name>
    <dbReference type="NCBI Taxonomy" id="1728934"/>
    <lineage>
        <taxon>Bacteria</taxon>
        <taxon>Bacillati</taxon>
        <taxon>Bacillota</taxon>
        <taxon>Clostridia</taxon>
        <taxon>Eubacteriales</taxon>
        <taxon>Clostridiaceae</taxon>
        <taxon>Clostridium</taxon>
    </lineage>
</organism>
<evidence type="ECO:0000313" key="1">
    <source>
        <dbReference type="EMBL" id="MFL0252493.1"/>
    </source>
</evidence>